<protein>
    <submittedName>
        <fullName evidence="2">Pr6Pr family membrane protein</fullName>
    </submittedName>
</protein>
<organism evidence="2 3">
    <name type="scientific">Phycicoccus avicenniae</name>
    <dbReference type="NCBI Taxonomy" id="2828860"/>
    <lineage>
        <taxon>Bacteria</taxon>
        <taxon>Bacillati</taxon>
        <taxon>Actinomycetota</taxon>
        <taxon>Actinomycetes</taxon>
        <taxon>Micrococcales</taxon>
        <taxon>Intrasporangiaceae</taxon>
        <taxon>Phycicoccus</taxon>
    </lineage>
</organism>
<evidence type="ECO:0000313" key="2">
    <source>
        <dbReference type="EMBL" id="MBR7742162.1"/>
    </source>
</evidence>
<feature type="transmembrane region" description="Helical" evidence="1">
    <location>
        <begin position="82"/>
        <end position="101"/>
    </location>
</feature>
<evidence type="ECO:0000256" key="1">
    <source>
        <dbReference type="SAM" id="Phobius"/>
    </source>
</evidence>
<dbReference type="Proteomes" id="UP000677016">
    <property type="component" value="Unassembled WGS sequence"/>
</dbReference>
<evidence type="ECO:0000313" key="3">
    <source>
        <dbReference type="Proteomes" id="UP000677016"/>
    </source>
</evidence>
<keyword evidence="1" id="KW-0472">Membrane</keyword>
<feature type="transmembrane region" description="Helical" evidence="1">
    <location>
        <begin position="46"/>
        <end position="70"/>
    </location>
</feature>
<proteinExistence type="predicted"/>
<feature type="transmembrane region" description="Helical" evidence="1">
    <location>
        <begin position="148"/>
        <end position="169"/>
    </location>
</feature>
<keyword evidence="1" id="KW-0812">Transmembrane</keyword>
<keyword evidence="3" id="KW-1185">Reference proteome</keyword>
<dbReference type="AlphaFoldDB" id="A0A941HYS5"/>
<dbReference type="NCBIfam" id="NF038065">
    <property type="entry name" value="Pr6Pr"/>
    <property type="match status" value="1"/>
</dbReference>
<accession>A0A941HYS5</accession>
<reference evidence="2" key="1">
    <citation type="submission" date="2021-04" db="EMBL/GenBank/DDBJ databases">
        <title>Phycicoccus avicenniae sp. nov., a novel endophytic actinomycetes isolated from branch of Avicennia mariana.</title>
        <authorList>
            <person name="Tuo L."/>
        </authorList>
    </citation>
    <scope>NUCLEOTIDE SEQUENCE</scope>
    <source>
        <strain evidence="2">BSK3Z-2</strain>
    </source>
</reference>
<name>A0A941HYS5_9MICO</name>
<feature type="transmembrane region" description="Helical" evidence="1">
    <location>
        <begin position="113"/>
        <end position="136"/>
    </location>
</feature>
<dbReference type="InterPro" id="IPR049713">
    <property type="entry name" value="Pr6Pr-like"/>
</dbReference>
<keyword evidence="1" id="KW-1133">Transmembrane helix</keyword>
<comment type="caution">
    <text evidence="2">The sequence shown here is derived from an EMBL/GenBank/DDBJ whole genome shotgun (WGS) entry which is preliminary data.</text>
</comment>
<sequence length="217" mass="22937">MGRSAARGTHLVVAGLATAAVLLQLALVLAGSAVLDESAAPPLGLALVRFLCYFTIQSNLLVAVTSWWLAGDPAQDGRWFRPVRLAALVGITVTGLVHYVLLRPLLDLEGLDALADTLLHVVVPLVAVLGWVVAGPRPRTTWRTAGEALAWPLLWTASTLVVGVVSGWYPYPFLDHREGGTAAVVVACAGITVLFLLLFAGAVALDRRLRPVPADGR</sequence>
<gene>
    <name evidence="2" type="ORF">KC207_02495</name>
</gene>
<dbReference type="EMBL" id="JAGSNF010000003">
    <property type="protein sequence ID" value="MBR7742162.1"/>
    <property type="molecule type" value="Genomic_DNA"/>
</dbReference>
<feature type="transmembrane region" description="Helical" evidence="1">
    <location>
        <begin position="181"/>
        <end position="205"/>
    </location>
</feature>